<feature type="region of interest" description="Disordered" evidence="1">
    <location>
        <begin position="1"/>
        <end position="45"/>
    </location>
</feature>
<dbReference type="SMART" id="SM00664">
    <property type="entry name" value="DoH"/>
    <property type="match status" value="3"/>
</dbReference>
<feature type="compositionally biased region" description="Polar residues" evidence="1">
    <location>
        <begin position="33"/>
        <end position="45"/>
    </location>
</feature>
<dbReference type="InterPro" id="IPR045266">
    <property type="entry name" value="DOH_DOMON"/>
</dbReference>
<name>A0ABM1DN69_PRICU</name>
<dbReference type="GeneID" id="106804635"/>
<accession>A0ABM1DN69</accession>
<feature type="region of interest" description="Disordered" evidence="1">
    <location>
        <begin position="932"/>
        <end position="1210"/>
    </location>
</feature>
<dbReference type="Proteomes" id="UP000695022">
    <property type="component" value="Unplaced"/>
</dbReference>
<dbReference type="RefSeq" id="XP_014661390.1">
    <property type="nucleotide sequence ID" value="XM_014805904.1"/>
</dbReference>
<feature type="domain" description="DOMON" evidence="2">
    <location>
        <begin position="779"/>
        <end position="892"/>
    </location>
</feature>
<feature type="compositionally biased region" description="Low complexity" evidence="1">
    <location>
        <begin position="484"/>
        <end position="494"/>
    </location>
</feature>
<dbReference type="CDD" id="cd09631">
    <property type="entry name" value="DOMON_DOH"/>
    <property type="match status" value="3"/>
</dbReference>
<organism evidence="4 5">
    <name type="scientific">Priapulus caudatus</name>
    <name type="common">Priapulid worm</name>
    <dbReference type="NCBI Taxonomy" id="37621"/>
    <lineage>
        <taxon>Eukaryota</taxon>
        <taxon>Metazoa</taxon>
        <taxon>Ecdysozoa</taxon>
        <taxon>Scalidophora</taxon>
        <taxon>Priapulida</taxon>
        <taxon>Priapulimorpha</taxon>
        <taxon>Priapulimorphida</taxon>
        <taxon>Priapulidae</taxon>
        <taxon>Priapulus</taxon>
    </lineage>
</organism>
<evidence type="ECO:0000259" key="2">
    <source>
        <dbReference type="PROSITE" id="PS50836"/>
    </source>
</evidence>
<feature type="region of interest" description="Disordered" evidence="1">
    <location>
        <begin position="484"/>
        <end position="757"/>
    </location>
</feature>
<proteinExistence type="predicted"/>
<feature type="compositionally biased region" description="Gly residues" evidence="1">
    <location>
        <begin position="1"/>
        <end position="14"/>
    </location>
</feature>
<feature type="compositionally biased region" description="Low complexity" evidence="1">
    <location>
        <begin position="299"/>
        <end position="318"/>
    </location>
</feature>
<evidence type="ECO:0000313" key="5">
    <source>
        <dbReference type="RefSeq" id="XP_014661390.1"/>
    </source>
</evidence>
<dbReference type="InterPro" id="IPR005018">
    <property type="entry name" value="DOMON_domain"/>
</dbReference>
<evidence type="ECO:0000259" key="3">
    <source>
        <dbReference type="PROSITE" id="PS51549"/>
    </source>
</evidence>
<dbReference type="Pfam" id="PF10517">
    <property type="entry name" value="DM13"/>
    <property type="match status" value="1"/>
</dbReference>
<feature type="compositionally biased region" description="Low complexity" evidence="1">
    <location>
        <begin position="995"/>
        <end position="1056"/>
    </location>
</feature>
<feature type="domain" description="DOMON" evidence="2">
    <location>
        <begin position="334"/>
        <end position="448"/>
    </location>
</feature>
<sequence length="1468" mass="161062">MLAGGDGAAGGGEVTGRSLSRRTSNAGIRVGEETSSQQCSGSWKSPDNAYNATWEYDDIRDRVKFTISTANLDRWVGIGFSKDKYMPATDVAYGWVNTDTEARLFDGWISVKAHPRTSEHNDLQMVTFSKKDGRHTLSFWKPRVAREPEDLTLDDVYLMFPAKPGLYNADYSRIFKHLAQPIIGPKVYFGACATSSVGESLQSVARSQTTDVVARRKDPEVVPRKVPDADVVALRATKVASPRRVTDDADVVSRRFLQEATERQLQRAVSEVTDTKQDSQDPFALKLNTPQLIQVQGARTSSTSRQSNERSSSSSQRSATGHDACSGSWIADDGSYTATWDYVPATDRVRFSVSVNTLTGWIGLGFSNNRFMPFTDLAYGWINEQNEAKLIDGWLYTYSVPRSGEQQDLELISASRSGNRQTIEFTKPRLGGQDDLDLAGVYLVFPTKPGPYDASSESVSKHHEPPVIGPKVDFTSCVQTQVARASNTRASARALGTRAGGSTYTSRRDNILLSKSGGSQHSSRDSIFRESLPFETPPTRATRRPPIRATPRPTTGGSSYRESLPFETPPTRATPRPTTRATPRPTTRGSTYRESLPVETPSTRPTPGPIAAPVDFGSRPVTGVAQRIGSTRRSHQRISRRPLPATRRRPRTRTPRPTDPTTVYTTDATTTEIPTEPTTEVTTAPPTRRPFRRRQSLVAHQQRLQRISAGRRRPRPVPTRTGRPQPPPTTTTTTRPTTTTEAPVVRPTTPAFEPPGPRNFAASCEGYWSYPEACPASQCDYAIHWIYEALQDRVKFTITVPQGKWVSVGFSKNGRMKDTDIAFGWVTPDGLARLFDGFLTGYRPPVVAESNDLQFDEARLANGVQTLIFWKPRTGLINDLTLNGVHLVFPHKPGTYDTSKPELPTISKHEQTPVVGPKVNFRTCRLDLSRIQSQPRVRAPATRPTPIVRQALDRSGKDSEPLNSRLTPTRSQQQRTGSAATTSQQRLEQSTVARGTGQQQSGQTTLTQVGGQQRFGQTTSGSGTGQQRFGQSTTARGTGQQQSGQTTLTQAGGQQRFGQTTSGRGIGQQRFGQSTSIGGIDQQRFGQSTASRTGQQQFGQNTNGRGIAQRQSFSTQTSGQRLVPSTSAQVRSQQQFSSTQLASRPQSGQRQGSLSITSSSSRPLPSFSTLARPAPNRGLSLGQRQSILNTNRATNNVPRATTPRPGSTTKGSLLFLGELRNFSPSGIRGKIYGIDRKQIGLSGFVFDPFRESCRDPVFYIGVHDHRSELLANQKSGAIQQCPGEFGIQVPDENKSLQPLRRRYNGQNIVLLLPDGVETIQLQWLSLWCRSTNTDLASAVFPGEALRPVPPEGVTSLQGDGVSSTELATLNASTVGIAGLRYNRKYESTFFVVGKSGGETPTKENIVSIVPDENGELDTNGIGPYNGDKIVILDLPAGLTWLDVDYFAIFTYKQCNPKPLVWLRIKVEE</sequence>
<feature type="region of interest" description="Disordered" evidence="1">
    <location>
        <begin position="294"/>
        <end position="324"/>
    </location>
</feature>
<feature type="domain" description="DOMON" evidence="2">
    <location>
        <begin position="48"/>
        <end position="165"/>
    </location>
</feature>
<evidence type="ECO:0000256" key="1">
    <source>
        <dbReference type="SAM" id="MobiDB-lite"/>
    </source>
</evidence>
<feature type="compositionally biased region" description="Polar residues" evidence="1">
    <location>
        <begin position="1109"/>
        <end position="1152"/>
    </location>
</feature>
<feature type="compositionally biased region" description="Low complexity" evidence="1">
    <location>
        <begin position="569"/>
        <end position="588"/>
    </location>
</feature>
<feature type="compositionally biased region" description="Low complexity" evidence="1">
    <location>
        <begin position="1153"/>
        <end position="1170"/>
    </location>
</feature>
<feature type="compositionally biased region" description="Low complexity" evidence="1">
    <location>
        <begin position="935"/>
        <end position="946"/>
    </location>
</feature>
<feature type="compositionally biased region" description="Polar residues" evidence="1">
    <location>
        <begin position="961"/>
        <end position="993"/>
    </location>
</feature>
<evidence type="ECO:0000313" key="4">
    <source>
        <dbReference type="Proteomes" id="UP000695022"/>
    </source>
</evidence>
<dbReference type="PANTHER" id="PTHR46901:SF2">
    <property type="entry name" value="GH04942P"/>
    <property type="match status" value="1"/>
</dbReference>
<feature type="domain" description="DM13" evidence="3">
    <location>
        <begin position="1211"/>
        <end position="1341"/>
    </location>
</feature>
<dbReference type="PANTHER" id="PTHR46901">
    <property type="entry name" value="GH04942P"/>
    <property type="match status" value="1"/>
</dbReference>
<dbReference type="PROSITE" id="PS50836">
    <property type="entry name" value="DOMON"/>
    <property type="match status" value="3"/>
</dbReference>
<dbReference type="Pfam" id="PF03351">
    <property type="entry name" value="DOMON"/>
    <property type="match status" value="3"/>
</dbReference>
<feature type="compositionally biased region" description="Low complexity" evidence="1">
    <location>
        <begin position="659"/>
        <end position="686"/>
    </location>
</feature>
<dbReference type="SMART" id="SM00686">
    <property type="entry name" value="DM13"/>
    <property type="match status" value="2"/>
</dbReference>
<feature type="compositionally biased region" description="Polar residues" evidence="1">
    <location>
        <begin position="17"/>
        <end position="26"/>
    </location>
</feature>
<dbReference type="InterPro" id="IPR019545">
    <property type="entry name" value="DM13_domain"/>
</dbReference>
<feature type="compositionally biased region" description="Low complexity" evidence="1">
    <location>
        <begin position="730"/>
        <end position="750"/>
    </location>
</feature>
<feature type="compositionally biased region" description="Polar residues" evidence="1">
    <location>
        <begin position="1182"/>
        <end position="1210"/>
    </location>
</feature>
<protein>
    <submittedName>
        <fullName evidence="5">Mucin-5AC-like</fullName>
    </submittedName>
</protein>
<feature type="compositionally biased region" description="Low complexity" evidence="1">
    <location>
        <begin position="1092"/>
        <end position="1106"/>
    </location>
</feature>
<feature type="compositionally biased region" description="Basic residues" evidence="1">
    <location>
        <begin position="630"/>
        <end position="654"/>
    </location>
</feature>
<feature type="compositionally biased region" description="Basic and acidic residues" evidence="1">
    <location>
        <begin position="951"/>
        <end position="960"/>
    </location>
</feature>
<reference evidence="5" key="1">
    <citation type="submission" date="2025-08" db="UniProtKB">
        <authorList>
            <consortium name="RefSeq"/>
        </authorList>
    </citation>
    <scope>IDENTIFICATION</scope>
</reference>
<gene>
    <name evidence="5" type="primary">LOC106804635</name>
</gene>
<dbReference type="PROSITE" id="PS51549">
    <property type="entry name" value="DM13"/>
    <property type="match status" value="1"/>
</dbReference>
<keyword evidence="4" id="KW-1185">Reference proteome</keyword>